<dbReference type="Proteomes" id="UP000295188">
    <property type="component" value="Unassembled WGS sequence"/>
</dbReference>
<keyword evidence="1" id="KW-0732">Signal</keyword>
<feature type="signal peptide" evidence="1">
    <location>
        <begin position="1"/>
        <end position="26"/>
    </location>
</feature>
<evidence type="ECO:0000256" key="1">
    <source>
        <dbReference type="SAM" id="SignalP"/>
    </source>
</evidence>
<gene>
    <name evidence="2" type="ORF">EDC37_102106</name>
</gene>
<organism evidence="2 3">
    <name type="scientific">Pectinatus cerevisiiphilus</name>
    <dbReference type="NCBI Taxonomy" id="86956"/>
    <lineage>
        <taxon>Bacteria</taxon>
        <taxon>Bacillati</taxon>
        <taxon>Bacillota</taxon>
        <taxon>Negativicutes</taxon>
        <taxon>Selenomonadales</taxon>
        <taxon>Selenomonadaceae</taxon>
        <taxon>Pectinatus</taxon>
    </lineage>
</organism>
<dbReference type="RefSeq" id="WP_132547272.1">
    <property type="nucleotide sequence ID" value="NZ_SMAA01000002.1"/>
</dbReference>
<name>A0A4R3KE90_9FIRM</name>
<accession>A0A4R3KE90</accession>
<proteinExistence type="predicted"/>
<dbReference type="OrthoDB" id="1665089at2"/>
<feature type="chain" id="PRO_5020726554" evidence="1">
    <location>
        <begin position="27"/>
        <end position="218"/>
    </location>
</feature>
<reference evidence="2 3" key="1">
    <citation type="submission" date="2019-03" db="EMBL/GenBank/DDBJ databases">
        <title>Genomic Encyclopedia of Type Strains, Phase IV (KMG-IV): sequencing the most valuable type-strain genomes for metagenomic binning, comparative biology and taxonomic classification.</title>
        <authorList>
            <person name="Goeker M."/>
        </authorList>
    </citation>
    <scope>NUCLEOTIDE SEQUENCE [LARGE SCALE GENOMIC DNA]</scope>
    <source>
        <strain evidence="2 3">DSM 20467</strain>
    </source>
</reference>
<dbReference type="EMBL" id="SMAA01000002">
    <property type="protein sequence ID" value="TCS81405.1"/>
    <property type="molecule type" value="Genomic_DNA"/>
</dbReference>
<dbReference type="AlphaFoldDB" id="A0A4R3KE90"/>
<evidence type="ECO:0000313" key="3">
    <source>
        <dbReference type="Proteomes" id="UP000295188"/>
    </source>
</evidence>
<protein>
    <submittedName>
        <fullName evidence="2">Uncharacterized protein</fullName>
    </submittedName>
</protein>
<comment type="caution">
    <text evidence="2">The sequence shown here is derived from an EMBL/GenBank/DDBJ whole genome shotgun (WGS) entry which is preliminary data.</text>
</comment>
<evidence type="ECO:0000313" key="2">
    <source>
        <dbReference type="EMBL" id="TCS81405.1"/>
    </source>
</evidence>
<keyword evidence="3" id="KW-1185">Reference proteome</keyword>
<sequence>MKKLLKMFVFGVFVIGLFCIPSMAAAQETSFLTPKGYDYLPGANKKNQLNTTYDGEQLKFIEYTRAGLLKLMSRDNNNDYLSFTNFDGKDYNSGVTYGIRKIETINPKMTFFEITASRGAHGKNCGYWIIGKHNGQWVTYISLDNLAAMGYTSGKWHTIRTNINSDETGRLIFISSHTYMPPGAKYGYQSRSVNDFKIQLFWDQDAQWFGMKSLENLS</sequence>